<keyword evidence="2" id="KW-1185">Reference proteome</keyword>
<organism evidence="1 2">
    <name type="scientific">Lindgomyces ingoldianus</name>
    <dbReference type="NCBI Taxonomy" id="673940"/>
    <lineage>
        <taxon>Eukaryota</taxon>
        <taxon>Fungi</taxon>
        <taxon>Dikarya</taxon>
        <taxon>Ascomycota</taxon>
        <taxon>Pezizomycotina</taxon>
        <taxon>Dothideomycetes</taxon>
        <taxon>Pleosporomycetidae</taxon>
        <taxon>Pleosporales</taxon>
        <taxon>Lindgomycetaceae</taxon>
        <taxon>Lindgomyces</taxon>
    </lineage>
</organism>
<protein>
    <submittedName>
        <fullName evidence="1">Uncharacterized protein</fullName>
    </submittedName>
</protein>
<evidence type="ECO:0000313" key="1">
    <source>
        <dbReference type="EMBL" id="KAF2470558.1"/>
    </source>
</evidence>
<name>A0ACB6QVF3_9PLEO</name>
<proteinExistence type="predicted"/>
<dbReference type="Proteomes" id="UP000799755">
    <property type="component" value="Unassembled WGS sequence"/>
</dbReference>
<accession>A0ACB6QVF3</accession>
<comment type="caution">
    <text evidence="1">The sequence shown here is derived from an EMBL/GenBank/DDBJ whole genome shotgun (WGS) entry which is preliminary data.</text>
</comment>
<evidence type="ECO:0000313" key="2">
    <source>
        <dbReference type="Proteomes" id="UP000799755"/>
    </source>
</evidence>
<sequence length="347" mass="35808">MVGVLCLLALLQFASFATATRFAGLLAQETPLVPGYFANEAPIPQPTSPPQAVRQLVPRDRATCGYMMANGAANVCGDSQYCTTSAAGDFGVWNCCNPGSCFLQETCSYSVECKGDSPYCVTSYMSQDGTTFSRFMCGTTSSIVFMVYSSSDLPQYTSSVLAASRSSVLASASAAAESSKAAAEASSLSANLASQSGMSTIQVTHVVTASDGQVSTEVFISTAALGQQTGSPTSSSAAKPTSSGGDGGLSTGGIAGAVVGSVVGIAIIGALAFIAYRIKKKQSEDKDEVPQMTGVPVEHYKQYPTSQVGSISTQQWPGAQQAQWQGSQAPTQYTGSQNGHSTNGHWQ</sequence>
<dbReference type="EMBL" id="MU003507">
    <property type="protein sequence ID" value="KAF2470558.1"/>
    <property type="molecule type" value="Genomic_DNA"/>
</dbReference>
<reference evidence="1" key="1">
    <citation type="journal article" date="2020" name="Stud. Mycol.">
        <title>101 Dothideomycetes genomes: a test case for predicting lifestyles and emergence of pathogens.</title>
        <authorList>
            <person name="Haridas S."/>
            <person name="Albert R."/>
            <person name="Binder M."/>
            <person name="Bloem J."/>
            <person name="Labutti K."/>
            <person name="Salamov A."/>
            <person name="Andreopoulos B."/>
            <person name="Baker S."/>
            <person name="Barry K."/>
            <person name="Bills G."/>
            <person name="Bluhm B."/>
            <person name="Cannon C."/>
            <person name="Castanera R."/>
            <person name="Culley D."/>
            <person name="Daum C."/>
            <person name="Ezra D."/>
            <person name="Gonzalez J."/>
            <person name="Henrissat B."/>
            <person name="Kuo A."/>
            <person name="Liang C."/>
            <person name="Lipzen A."/>
            <person name="Lutzoni F."/>
            <person name="Magnuson J."/>
            <person name="Mondo S."/>
            <person name="Nolan M."/>
            <person name="Ohm R."/>
            <person name="Pangilinan J."/>
            <person name="Park H.-J."/>
            <person name="Ramirez L."/>
            <person name="Alfaro M."/>
            <person name="Sun H."/>
            <person name="Tritt A."/>
            <person name="Yoshinaga Y."/>
            <person name="Zwiers L.-H."/>
            <person name="Turgeon B."/>
            <person name="Goodwin S."/>
            <person name="Spatafora J."/>
            <person name="Crous P."/>
            <person name="Grigoriev I."/>
        </authorList>
    </citation>
    <scope>NUCLEOTIDE SEQUENCE</scope>
    <source>
        <strain evidence="1">ATCC 200398</strain>
    </source>
</reference>
<gene>
    <name evidence="1" type="ORF">BDR25DRAFT_342886</name>
</gene>